<evidence type="ECO:0000313" key="2">
    <source>
        <dbReference type="FlyBase" id="FBgn0003975"/>
    </source>
</evidence>
<reference evidence="1" key="1">
    <citation type="submission" date="2001-12" db="EMBL/GenBank/DDBJ databases">
        <authorList>
            <person name="Stapleton M."/>
            <person name="Brokstein P."/>
            <person name="Hong L."/>
            <person name="Agbayani A."/>
            <person name="Carlson J."/>
            <person name="Champe M."/>
            <person name="Chavez C."/>
            <person name="Dorsett V."/>
            <person name="Dresnek D."/>
            <person name="Farfan D."/>
            <person name="Frise E."/>
            <person name="George R."/>
            <person name="Gonzalez M."/>
            <person name="Guarin H."/>
            <person name="Kronmiller B."/>
            <person name="Li P."/>
            <person name="Liao G."/>
            <person name="Miranda A."/>
            <person name="Mungall C.J."/>
            <person name="Nunoo J."/>
            <person name="Pacleb J."/>
            <person name="Paragas V."/>
            <person name="Park S."/>
            <person name="Patel S."/>
            <person name="Phouanenavong S."/>
            <person name="Wan K."/>
            <person name="Yu C."/>
            <person name="Lewis S.E."/>
            <person name="Rubin G.M."/>
            <person name="Celniker S."/>
        </authorList>
    </citation>
    <scope>NUCLEOTIDE SEQUENCE</scope>
    <source>
        <strain evidence="1">Berkeley</strain>
    </source>
</reference>
<organism evidence="1">
    <name type="scientific">Drosophila melanogaster</name>
    <name type="common">Fruit fly</name>
    <dbReference type="NCBI Taxonomy" id="7227"/>
    <lineage>
        <taxon>Eukaryota</taxon>
        <taxon>Metazoa</taxon>
        <taxon>Ecdysozoa</taxon>
        <taxon>Arthropoda</taxon>
        <taxon>Hexapoda</taxon>
        <taxon>Insecta</taxon>
        <taxon>Pterygota</taxon>
        <taxon>Neoptera</taxon>
        <taxon>Endopterygota</taxon>
        <taxon>Diptera</taxon>
        <taxon>Brachycera</taxon>
        <taxon>Muscomorpha</taxon>
        <taxon>Ephydroidea</taxon>
        <taxon>Drosophilidae</taxon>
        <taxon>Drosophila</taxon>
        <taxon>Sophophora</taxon>
    </lineage>
</organism>
<evidence type="ECO:0000313" key="1">
    <source>
        <dbReference type="EMBL" id="AAL48529.1"/>
    </source>
</evidence>
<protein>
    <submittedName>
        <fullName evidence="1">RE02247p</fullName>
    </submittedName>
</protein>
<dbReference type="EMBL" id="AY070907">
    <property type="protein sequence ID" value="AAL48529.1"/>
    <property type="molecule type" value="mRNA"/>
</dbReference>
<dbReference type="AGR" id="FB:FBgn0003975"/>
<dbReference type="AlphaFoldDB" id="Q8SZF8"/>
<name>Q8SZF8_DROME</name>
<dbReference type="UCSC" id="CG3830-RA">
    <property type="organism name" value="d. melanogaster"/>
</dbReference>
<sequence>MFAARFRLKIIAEAAAPKSQEFTCEFPSAYHFNYYSN</sequence>
<dbReference type="FlyBase" id="FBgn0003975">
    <property type="gene designation" value="vg"/>
</dbReference>
<proteinExistence type="evidence at transcript level"/>
<gene>
    <name evidence="1 2" type="primary">vg</name>
    <name evidence="2" type="ORF">CG3830</name>
</gene>
<accession>Q8SZF8</accession>
<dbReference type="OrthoDB" id="10069705at2759"/>